<feature type="transmembrane region" description="Helical" evidence="2">
    <location>
        <begin position="99"/>
        <end position="122"/>
    </location>
</feature>
<gene>
    <name evidence="4" type="ORF">Leucomu_01485</name>
</gene>
<organism evidence="4 5">
    <name type="scientific">Leucobacter muris</name>
    <dbReference type="NCBI Taxonomy" id="1935379"/>
    <lineage>
        <taxon>Bacteria</taxon>
        <taxon>Bacillati</taxon>
        <taxon>Actinomycetota</taxon>
        <taxon>Actinomycetes</taxon>
        <taxon>Micrococcales</taxon>
        <taxon>Microbacteriaceae</taxon>
        <taxon>Leucobacter</taxon>
    </lineage>
</organism>
<accession>A0ABX5QCI0</accession>
<feature type="compositionally biased region" description="Low complexity" evidence="1">
    <location>
        <begin position="24"/>
        <end position="37"/>
    </location>
</feature>
<name>A0ABX5QCI0_9MICO</name>
<evidence type="ECO:0000313" key="4">
    <source>
        <dbReference type="EMBL" id="QAB16777.1"/>
    </source>
</evidence>
<feature type="transmembrane region" description="Helical" evidence="2">
    <location>
        <begin position="64"/>
        <end position="93"/>
    </location>
</feature>
<reference evidence="4 5" key="1">
    <citation type="submission" date="2019-01" db="EMBL/GenBank/DDBJ databases">
        <title>Leucobacter muris sp. nov. isolated from the nose of a laboratory mouse.</title>
        <authorList>
            <person name="Benga L."/>
            <person name="Sproeer C."/>
            <person name="Schumann P."/>
            <person name="Verbarg S."/>
            <person name="Bunk B."/>
            <person name="Engelhardt E."/>
            <person name="Benten P.M."/>
            <person name="Sager M."/>
        </authorList>
    </citation>
    <scope>NUCLEOTIDE SEQUENCE [LARGE SCALE GENOMIC DNA]</scope>
    <source>
        <strain evidence="4 5">DSM 101948</strain>
    </source>
</reference>
<dbReference type="RefSeq" id="WP_128386112.1">
    <property type="nucleotide sequence ID" value="NZ_CP035037.1"/>
</dbReference>
<protein>
    <submittedName>
        <fullName evidence="4">DUF58 domain-containing protein</fullName>
    </submittedName>
</protein>
<evidence type="ECO:0000259" key="3">
    <source>
        <dbReference type="Pfam" id="PF01882"/>
    </source>
</evidence>
<feature type="region of interest" description="Disordered" evidence="1">
    <location>
        <begin position="1"/>
        <end position="37"/>
    </location>
</feature>
<evidence type="ECO:0000256" key="2">
    <source>
        <dbReference type="SAM" id="Phobius"/>
    </source>
</evidence>
<keyword evidence="2" id="KW-0472">Membrane</keyword>
<dbReference type="Proteomes" id="UP000285768">
    <property type="component" value="Chromosome"/>
</dbReference>
<evidence type="ECO:0000256" key="1">
    <source>
        <dbReference type="SAM" id="MobiDB-lite"/>
    </source>
</evidence>
<sequence>MSGESTQRRLFRTATRGTRHTRGTRTGSRLGETRTSTRALDPTQRRRVVTRRWWRRTRRRAGRVWRGVTQAVTPLGWFVLAVTVVGAVLGAAFSWVEAWFAAVVGGLLLIIAAPFLIGSRAYRVRIALDRKSVTVGGEVQVRVLVENGGSRPALPAVTELPVGPALRELTIPFIGAGASVELPVRVPAVQRGVVPVGPLTVARRDPVGLLRREVTWQERHLVHVHPAIAALPQNSAGLVRDLEGTASRRLTDSDLSFYAVREYARGDAMRHVHWKSTAKTGTLMVRQYEESQTARVAVLFDAIREEYQNDDEFELAVSVAASISVQAVREGRERFVASAWAPGRVRPSIDGLEELPSRDPQQLLDAWAELEAAPDGLPFELLARGLAQSRRPLSIVAIVTGSGADLTRIRRAAIVFNPDVHVLAVRCELHSEPRAQRIDPLAMFTVGALGDLPQLMIRGAL</sequence>
<dbReference type="InterPro" id="IPR002881">
    <property type="entry name" value="DUF58"/>
</dbReference>
<feature type="domain" description="DUF58" evidence="3">
    <location>
        <begin position="260"/>
        <end position="332"/>
    </location>
</feature>
<keyword evidence="5" id="KW-1185">Reference proteome</keyword>
<dbReference type="PANTHER" id="PTHR34351:SF1">
    <property type="entry name" value="SLR1927 PROTEIN"/>
    <property type="match status" value="1"/>
</dbReference>
<dbReference type="Pfam" id="PF01882">
    <property type="entry name" value="DUF58"/>
    <property type="match status" value="1"/>
</dbReference>
<evidence type="ECO:0000313" key="5">
    <source>
        <dbReference type="Proteomes" id="UP000285768"/>
    </source>
</evidence>
<dbReference type="PANTHER" id="PTHR34351">
    <property type="entry name" value="SLR1927 PROTEIN-RELATED"/>
    <property type="match status" value="1"/>
</dbReference>
<keyword evidence="2" id="KW-1133">Transmembrane helix</keyword>
<dbReference type="EMBL" id="CP035037">
    <property type="protein sequence ID" value="QAB16777.1"/>
    <property type="molecule type" value="Genomic_DNA"/>
</dbReference>
<keyword evidence="2" id="KW-0812">Transmembrane</keyword>
<proteinExistence type="predicted"/>